<protein>
    <submittedName>
        <fullName evidence="4">Alpha-1,3-rhamnosyl/mannosyltransferase</fullName>
    </submittedName>
</protein>
<dbReference type="Proteomes" id="UP000184076">
    <property type="component" value="Unassembled WGS sequence"/>
</dbReference>
<dbReference type="RefSeq" id="WP_073036094.1">
    <property type="nucleotide sequence ID" value="NZ_FQVB01000003.1"/>
</dbReference>
<dbReference type="Pfam" id="PF13439">
    <property type="entry name" value="Glyco_transf_4"/>
    <property type="match status" value="1"/>
</dbReference>
<dbReference type="PANTHER" id="PTHR46401">
    <property type="entry name" value="GLYCOSYLTRANSFERASE WBBK-RELATED"/>
    <property type="match status" value="1"/>
</dbReference>
<dbReference type="AlphaFoldDB" id="A0A1M4SVZ8"/>
<name>A0A1M4SVZ8_9BACT</name>
<accession>A0A1M4SVZ8</accession>
<dbReference type="SUPFAM" id="SSF53756">
    <property type="entry name" value="UDP-Glycosyltransferase/glycogen phosphorylase"/>
    <property type="match status" value="1"/>
</dbReference>
<dbReference type="InterPro" id="IPR028098">
    <property type="entry name" value="Glyco_trans_4-like_N"/>
</dbReference>
<dbReference type="OrthoDB" id="9767517at2"/>
<dbReference type="FunFam" id="3.40.50.2000:FF:000119">
    <property type="entry name" value="Glycosyl transferase group 1"/>
    <property type="match status" value="1"/>
</dbReference>
<dbReference type="STRING" id="1121391.SAMN02745206_00199"/>
<evidence type="ECO:0000256" key="1">
    <source>
        <dbReference type="ARBA" id="ARBA00022679"/>
    </source>
</evidence>
<keyword evidence="1 4" id="KW-0808">Transferase</keyword>
<dbReference type="InterPro" id="IPR001296">
    <property type="entry name" value="Glyco_trans_1"/>
</dbReference>
<dbReference type="GO" id="GO:0016757">
    <property type="term" value="F:glycosyltransferase activity"/>
    <property type="evidence" value="ECO:0007669"/>
    <property type="project" value="UniProtKB-KW"/>
</dbReference>
<evidence type="ECO:0000313" key="4">
    <source>
        <dbReference type="EMBL" id="SHE36394.1"/>
    </source>
</evidence>
<dbReference type="CDD" id="cd03809">
    <property type="entry name" value="GT4_MtfB-like"/>
    <property type="match status" value="1"/>
</dbReference>
<keyword evidence="5" id="KW-1185">Reference proteome</keyword>
<reference evidence="5" key="1">
    <citation type="submission" date="2016-11" db="EMBL/GenBank/DDBJ databases">
        <authorList>
            <person name="Varghese N."/>
            <person name="Submissions S."/>
        </authorList>
    </citation>
    <scope>NUCLEOTIDE SEQUENCE [LARGE SCALE GENOMIC DNA]</scope>
    <source>
        <strain evidence="5">DSM 9756</strain>
    </source>
</reference>
<dbReference type="Pfam" id="PF00534">
    <property type="entry name" value="Glycos_transf_1"/>
    <property type="match status" value="1"/>
</dbReference>
<keyword evidence="4" id="KW-0328">Glycosyltransferase</keyword>
<evidence type="ECO:0000259" key="2">
    <source>
        <dbReference type="Pfam" id="PF00534"/>
    </source>
</evidence>
<gene>
    <name evidence="4" type="ORF">SAMN02745206_00199</name>
</gene>
<feature type="domain" description="Glycosyltransferase subfamily 4-like N-terminal" evidence="3">
    <location>
        <begin position="16"/>
        <end position="181"/>
    </location>
</feature>
<evidence type="ECO:0000259" key="3">
    <source>
        <dbReference type="Pfam" id="PF13439"/>
    </source>
</evidence>
<feature type="domain" description="Glycosyl transferase family 1" evidence="2">
    <location>
        <begin position="208"/>
        <end position="355"/>
    </location>
</feature>
<dbReference type="Gene3D" id="3.40.50.2000">
    <property type="entry name" value="Glycogen Phosphorylase B"/>
    <property type="match status" value="2"/>
</dbReference>
<sequence length="384" mass="43375">MNLLVNAVPLLAIPTGIPRYLRNLYGTLQALEGPESVQVFCFDGKRSLRGLPKPVEPGPWTRKRTLLEKIPASLLLGFRCARWWAYEQSLRWISAGRRYDLYHETGFVPAAQSHLPTVFSLYDLSLLRYAETHPRDRVLFFEMYMKRRLHHATHILTISRFVQDEIQDLFRWPEGRISAVPLAPDAVFSPRPADRVVHVKKRLGIPGDYLLFVGSLEPRKNLWGLIQALRICRSHIALVLVGWSGWGEKTWLGEACRHLGQRLIGLGFVDDELLACLYSGASALVYPSLYEGFGLPIVEAMACGCPVICSNTSSMPEVAGGAARLVDPRDPEDLAAAIDHVLESSQYRQELIRKGLARAARYSWERTARETRAVFEKVLEEARS</sequence>
<dbReference type="PANTHER" id="PTHR46401:SF2">
    <property type="entry name" value="GLYCOSYLTRANSFERASE WBBK-RELATED"/>
    <property type="match status" value="1"/>
</dbReference>
<evidence type="ECO:0000313" key="5">
    <source>
        <dbReference type="Proteomes" id="UP000184076"/>
    </source>
</evidence>
<dbReference type="EMBL" id="FQVB01000003">
    <property type="protein sequence ID" value="SHE36394.1"/>
    <property type="molecule type" value="Genomic_DNA"/>
</dbReference>
<organism evidence="4 5">
    <name type="scientific">Desulfacinum infernum DSM 9756</name>
    <dbReference type="NCBI Taxonomy" id="1121391"/>
    <lineage>
        <taxon>Bacteria</taxon>
        <taxon>Pseudomonadati</taxon>
        <taxon>Thermodesulfobacteriota</taxon>
        <taxon>Syntrophobacteria</taxon>
        <taxon>Syntrophobacterales</taxon>
        <taxon>Syntrophobacteraceae</taxon>
        <taxon>Desulfacinum</taxon>
    </lineage>
</organism>
<proteinExistence type="predicted"/>